<keyword evidence="1" id="KW-0472">Membrane</keyword>
<accession>A0AAD3DA09</accession>
<gene>
    <name evidence="2" type="ORF">CTEN210_16011</name>
</gene>
<dbReference type="EMBL" id="BLLK01000069">
    <property type="protein sequence ID" value="GFH59535.1"/>
    <property type="molecule type" value="Genomic_DNA"/>
</dbReference>
<dbReference type="AlphaFoldDB" id="A0AAD3DA09"/>
<keyword evidence="1" id="KW-1133">Transmembrane helix</keyword>
<dbReference type="Proteomes" id="UP001054902">
    <property type="component" value="Unassembled WGS sequence"/>
</dbReference>
<evidence type="ECO:0000313" key="2">
    <source>
        <dbReference type="EMBL" id="GFH59535.1"/>
    </source>
</evidence>
<name>A0AAD3DA09_9STRA</name>
<sequence length="376" mass="43033">MSSKATLLIIGLCCYCCGFYSIYFHLQISHEIGTYSTTDTSRSLQVDPLPTIATACNTTDVKSIDDDTSLHPSHETAVIISTHLVPSHPSFDLLQQVIQGYRENLVGLPKDAPLIITVDGIRMNDDSKAKGKKKNIEMAETNESRQIYHEYIQNLYKEFGLMSNVRIVVAGMNIGLSKMLKQVIDAHIDMNVTKYMYLLQHDLKFTQPVNHTALIQLAEEYPKDVNIVNFKRNRNRLFCGNVTNDDIIHQESGIRFRKTYRWSDQNQFARISHFINDVLPEVACERCQLRFPEMKMMRLAERNCEKYGLYSYDAGSQQMYQHLDGSERLGENLAKRIREGNIRYSTLSKYTKKSLSIMGVNVTQLLEEVKAKGLPI</sequence>
<keyword evidence="1" id="KW-0812">Transmembrane</keyword>
<evidence type="ECO:0000313" key="3">
    <source>
        <dbReference type="Proteomes" id="UP001054902"/>
    </source>
</evidence>
<evidence type="ECO:0000256" key="1">
    <source>
        <dbReference type="SAM" id="Phobius"/>
    </source>
</evidence>
<keyword evidence="3" id="KW-1185">Reference proteome</keyword>
<proteinExistence type="predicted"/>
<comment type="caution">
    <text evidence="2">The sequence shown here is derived from an EMBL/GenBank/DDBJ whole genome shotgun (WGS) entry which is preliminary data.</text>
</comment>
<organism evidence="2 3">
    <name type="scientific">Chaetoceros tenuissimus</name>
    <dbReference type="NCBI Taxonomy" id="426638"/>
    <lineage>
        <taxon>Eukaryota</taxon>
        <taxon>Sar</taxon>
        <taxon>Stramenopiles</taxon>
        <taxon>Ochrophyta</taxon>
        <taxon>Bacillariophyta</taxon>
        <taxon>Coscinodiscophyceae</taxon>
        <taxon>Chaetocerotophycidae</taxon>
        <taxon>Chaetocerotales</taxon>
        <taxon>Chaetocerotaceae</taxon>
        <taxon>Chaetoceros</taxon>
    </lineage>
</organism>
<reference evidence="2 3" key="1">
    <citation type="journal article" date="2021" name="Sci. Rep.">
        <title>The genome of the diatom Chaetoceros tenuissimus carries an ancient integrated fragment of an extant virus.</title>
        <authorList>
            <person name="Hongo Y."/>
            <person name="Kimura K."/>
            <person name="Takaki Y."/>
            <person name="Yoshida Y."/>
            <person name="Baba S."/>
            <person name="Kobayashi G."/>
            <person name="Nagasaki K."/>
            <person name="Hano T."/>
            <person name="Tomaru Y."/>
        </authorList>
    </citation>
    <scope>NUCLEOTIDE SEQUENCE [LARGE SCALE GENOMIC DNA]</scope>
    <source>
        <strain evidence="2 3">NIES-3715</strain>
    </source>
</reference>
<protein>
    <submittedName>
        <fullName evidence="2">Uncharacterized protein</fullName>
    </submittedName>
</protein>
<feature type="transmembrane region" description="Helical" evidence="1">
    <location>
        <begin position="7"/>
        <end position="26"/>
    </location>
</feature>